<accession>A0ABP8Z872</accession>
<dbReference type="Pfam" id="PF02465">
    <property type="entry name" value="FliD_N"/>
    <property type="match status" value="1"/>
</dbReference>
<dbReference type="PANTHER" id="PTHR30288">
    <property type="entry name" value="FLAGELLAR CAP/ASSEMBLY PROTEIN FLID"/>
    <property type="match status" value="1"/>
</dbReference>
<comment type="caution">
    <text evidence="9">The sequence shown here is derived from an EMBL/GenBank/DDBJ whole genome shotgun (WGS) entry which is preliminary data.</text>
</comment>
<organism evidence="9 10">
    <name type="scientific">Amnibacterium soli</name>
    <dbReference type="NCBI Taxonomy" id="1282736"/>
    <lineage>
        <taxon>Bacteria</taxon>
        <taxon>Bacillati</taxon>
        <taxon>Actinomycetota</taxon>
        <taxon>Actinomycetes</taxon>
        <taxon>Micrococcales</taxon>
        <taxon>Microbacteriaceae</taxon>
        <taxon>Amnibacterium</taxon>
    </lineage>
</organism>
<feature type="domain" description="Flagellar hook-associated protein 2 N-terminal" evidence="7">
    <location>
        <begin position="21"/>
        <end position="116"/>
    </location>
</feature>
<gene>
    <name evidence="9" type="primary">fliD</name>
    <name evidence="9" type="ORF">GCM10025783_22020</name>
</gene>
<keyword evidence="9" id="KW-0282">Flagellum</keyword>
<evidence type="ECO:0000259" key="8">
    <source>
        <dbReference type="Pfam" id="PF07195"/>
    </source>
</evidence>
<reference evidence="10" key="1">
    <citation type="journal article" date="2019" name="Int. J. Syst. Evol. Microbiol.">
        <title>The Global Catalogue of Microorganisms (GCM) 10K type strain sequencing project: providing services to taxonomists for standard genome sequencing and annotation.</title>
        <authorList>
            <consortium name="The Broad Institute Genomics Platform"/>
            <consortium name="The Broad Institute Genome Sequencing Center for Infectious Disease"/>
            <person name="Wu L."/>
            <person name="Ma J."/>
        </authorList>
    </citation>
    <scope>NUCLEOTIDE SEQUENCE [LARGE SCALE GENOMIC DNA]</scope>
    <source>
        <strain evidence="10">JCM 19015</strain>
    </source>
</reference>
<evidence type="ECO:0000256" key="2">
    <source>
        <dbReference type="ARBA" id="ARBA00011255"/>
    </source>
</evidence>
<keyword evidence="9" id="KW-0969">Cilium</keyword>
<comment type="subunit">
    <text evidence="2 5">Homopentamer.</text>
</comment>
<evidence type="ECO:0000313" key="10">
    <source>
        <dbReference type="Proteomes" id="UP001500121"/>
    </source>
</evidence>
<comment type="function">
    <text evidence="5">Required for morphogenesis and for the elongation of the flagellar filament by facilitating polymerization of the flagellin monomers at the tip of growing filament. Forms a capping structure, which prevents flagellin subunits (transported through the central channel of the flagellum) from leaking out without polymerization at the distal end.</text>
</comment>
<dbReference type="Proteomes" id="UP001500121">
    <property type="component" value="Unassembled WGS sequence"/>
</dbReference>
<evidence type="ECO:0000256" key="4">
    <source>
        <dbReference type="ARBA" id="ARBA00023143"/>
    </source>
</evidence>
<feature type="compositionally biased region" description="Polar residues" evidence="6">
    <location>
        <begin position="414"/>
        <end position="423"/>
    </location>
</feature>
<keyword evidence="4 5" id="KW-0975">Bacterial flagellum</keyword>
<dbReference type="PANTHER" id="PTHR30288:SF0">
    <property type="entry name" value="FLAGELLAR HOOK-ASSOCIATED PROTEIN 2"/>
    <property type="match status" value="1"/>
</dbReference>
<dbReference type="InterPro" id="IPR040026">
    <property type="entry name" value="FliD"/>
</dbReference>
<dbReference type="InterPro" id="IPR003481">
    <property type="entry name" value="FliD_N"/>
</dbReference>
<keyword evidence="9" id="KW-0966">Cell projection</keyword>
<sequence length="479" mass="47140">MASASISTTSLTGLGLSGLSSGLDTSGIITKLMSIESQPQSLLKTQLTSLQTHTSALQSLNTAIAGIATTAKSALSANALTSFTTTSSSSAATASASSGATAGITQFTVDSLAQTQLSVTGTMTDTSAFASADHVITLQVGSGTGVKVTAASASVDDMVSAINTAGAGVSASKVAAGKAADGTPQWRIQLSATTGGSAGAFSVFTGSSTDPTAQQSSTSSVPLVQVTKAQDAQITLYPGSTAAQTVSSSTNTFAALPGGLSVSVAALSSTPVSVAVAADATAATTSAQALVTGLATVFSGIASASAITTSSSTSGSTSTTSTSGGVFTGDSSVRLVKDALLTAATGQDPVTGKSPSSIGIVLSKDGSVSFDQNAFAAAMKQDPAGTTAMYQRIAQRVADAASTASAPSSGTLSQKVASEQGTQSTLTTQISDWDTRLATIQAQYQAQFNAMELALNSLSSQSSYLTGQINGLTTNYQSK</sequence>
<keyword evidence="10" id="KW-1185">Reference proteome</keyword>
<evidence type="ECO:0000256" key="3">
    <source>
        <dbReference type="ARBA" id="ARBA00023054"/>
    </source>
</evidence>
<name>A0ABP8Z872_9MICO</name>
<protein>
    <recommendedName>
        <fullName evidence="5">Flagellar hook-associated protein 2</fullName>
        <shortName evidence="5">HAP2</shortName>
    </recommendedName>
    <alternativeName>
        <fullName evidence="5">Flagellar cap protein</fullName>
    </alternativeName>
</protein>
<comment type="subcellular location">
    <subcellularLocation>
        <location evidence="5">Secreted</location>
    </subcellularLocation>
    <subcellularLocation>
        <location evidence="5">Bacterial flagellum</location>
    </subcellularLocation>
</comment>
<evidence type="ECO:0000313" key="9">
    <source>
        <dbReference type="EMBL" id="GAA4749350.1"/>
    </source>
</evidence>
<keyword evidence="5" id="KW-0964">Secreted</keyword>
<evidence type="ECO:0000256" key="1">
    <source>
        <dbReference type="ARBA" id="ARBA00009764"/>
    </source>
</evidence>
<dbReference type="EMBL" id="BAABLP010000004">
    <property type="protein sequence ID" value="GAA4749350.1"/>
    <property type="molecule type" value="Genomic_DNA"/>
</dbReference>
<evidence type="ECO:0000259" key="7">
    <source>
        <dbReference type="Pfam" id="PF02465"/>
    </source>
</evidence>
<proteinExistence type="inferred from homology"/>
<evidence type="ECO:0000256" key="6">
    <source>
        <dbReference type="SAM" id="MobiDB-lite"/>
    </source>
</evidence>
<feature type="region of interest" description="Disordered" evidence="6">
    <location>
        <begin position="401"/>
        <end position="423"/>
    </location>
</feature>
<dbReference type="Pfam" id="PF07195">
    <property type="entry name" value="FliD_C"/>
    <property type="match status" value="1"/>
</dbReference>
<feature type="domain" description="Flagellar hook-associated protein 2 C-terminal" evidence="8">
    <location>
        <begin position="229"/>
        <end position="458"/>
    </location>
</feature>
<keyword evidence="3" id="KW-0175">Coiled coil</keyword>
<evidence type="ECO:0000256" key="5">
    <source>
        <dbReference type="RuleBase" id="RU362066"/>
    </source>
</evidence>
<feature type="compositionally biased region" description="Low complexity" evidence="6">
    <location>
        <begin position="401"/>
        <end position="413"/>
    </location>
</feature>
<comment type="similarity">
    <text evidence="1 5">Belongs to the FliD family.</text>
</comment>
<dbReference type="InterPro" id="IPR010809">
    <property type="entry name" value="FliD_C"/>
</dbReference>
<dbReference type="RefSeq" id="WP_345481234.1">
    <property type="nucleotide sequence ID" value="NZ_BAABLP010000004.1"/>
</dbReference>